<evidence type="ECO:0000256" key="1">
    <source>
        <dbReference type="PROSITE-ProRule" id="PRU00267"/>
    </source>
</evidence>
<feature type="region of interest" description="Disordered" evidence="2">
    <location>
        <begin position="26"/>
        <end position="51"/>
    </location>
</feature>
<evidence type="ECO:0000259" key="3">
    <source>
        <dbReference type="PROSITE" id="PS50118"/>
    </source>
</evidence>
<keyword evidence="5" id="KW-1185">Reference proteome</keyword>
<protein>
    <recommendedName>
        <fullName evidence="3">HMG box domain-containing protein</fullName>
    </recommendedName>
</protein>
<name>A0AAW1TN33_9CUCU</name>
<dbReference type="PROSITE" id="PS50118">
    <property type="entry name" value="HMG_BOX_2"/>
    <property type="match status" value="1"/>
</dbReference>
<keyword evidence="1" id="KW-0238">DNA-binding</keyword>
<dbReference type="InterPro" id="IPR009071">
    <property type="entry name" value="HMG_box_dom"/>
</dbReference>
<evidence type="ECO:0000313" key="4">
    <source>
        <dbReference type="EMBL" id="KAK9869165.1"/>
    </source>
</evidence>
<dbReference type="GO" id="GO:0003677">
    <property type="term" value="F:DNA binding"/>
    <property type="evidence" value="ECO:0007669"/>
    <property type="project" value="UniProtKB-UniRule"/>
</dbReference>
<dbReference type="AlphaFoldDB" id="A0AAW1TN33"/>
<feature type="domain" description="HMG box" evidence="3">
    <location>
        <begin position="56"/>
        <end position="96"/>
    </location>
</feature>
<feature type="DNA-binding region" description="HMG box" evidence="1">
    <location>
        <begin position="56"/>
        <end position="96"/>
    </location>
</feature>
<gene>
    <name evidence="4" type="ORF">WA026_002914</name>
</gene>
<dbReference type="InterPro" id="IPR036910">
    <property type="entry name" value="HMG_box_dom_sf"/>
</dbReference>
<dbReference type="SUPFAM" id="SSF47095">
    <property type="entry name" value="HMG-box"/>
    <property type="match status" value="1"/>
</dbReference>
<comment type="caution">
    <text evidence="4">The sequence shown here is derived from an EMBL/GenBank/DDBJ whole genome shotgun (WGS) entry which is preliminary data.</text>
</comment>
<organism evidence="4 5">
    <name type="scientific">Henosepilachna vigintioctopunctata</name>
    <dbReference type="NCBI Taxonomy" id="420089"/>
    <lineage>
        <taxon>Eukaryota</taxon>
        <taxon>Metazoa</taxon>
        <taxon>Ecdysozoa</taxon>
        <taxon>Arthropoda</taxon>
        <taxon>Hexapoda</taxon>
        <taxon>Insecta</taxon>
        <taxon>Pterygota</taxon>
        <taxon>Neoptera</taxon>
        <taxon>Endopterygota</taxon>
        <taxon>Coleoptera</taxon>
        <taxon>Polyphaga</taxon>
        <taxon>Cucujiformia</taxon>
        <taxon>Coccinelloidea</taxon>
        <taxon>Coccinellidae</taxon>
        <taxon>Epilachninae</taxon>
        <taxon>Epilachnini</taxon>
        <taxon>Henosepilachna</taxon>
    </lineage>
</organism>
<dbReference type="GO" id="GO:0005634">
    <property type="term" value="C:nucleus"/>
    <property type="evidence" value="ECO:0007669"/>
    <property type="project" value="UniProtKB-UniRule"/>
</dbReference>
<dbReference type="Pfam" id="PF00505">
    <property type="entry name" value="HMG_box"/>
    <property type="match status" value="1"/>
</dbReference>
<evidence type="ECO:0000313" key="5">
    <source>
        <dbReference type="Proteomes" id="UP001431783"/>
    </source>
</evidence>
<evidence type="ECO:0000256" key="2">
    <source>
        <dbReference type="SAM" id="MobiDB-lite"/>
    </source>
</evidence>
<dbReference type="Proteomes" id="UP001431783">
    <property type="component" value="Unassembled WGS sequence"/>
</dbReference>
<reference evidence="4 5" key="1">
    <citation type="submission" date="2023-03" db="EMBL/GenBank/DDBJ databases">
        <title>Genome insight into feeding habits of ladybird beetles.</title>
        <authorList>
            <person name="Li H.-S."/>
            <person name="Huang Y.-H."/>
            <person name="Pang H."/>
        </authorList>
    </citation>
    <scope>NUCLEOTIDE SEQUENCE [LARGE SCALE GENOMIC DNA]</scope>
    <source>
        <strain evidence="4">SYSU_2023b</strain>
        <tissue evidence="4">Whole body</tissue>
    </source>
</reference>
<feature type="compositionally biased region" description="Polar residues" evidence="2">
    <location>
        <begin position="41"/>
        <end position="51"/>
    </location>
</feature>
<dbReference type="EMBL" id="JARQZJ010000001">
    <property type="protein sequence ID" value="KAK9869165.1"/>
    <property type="molecule type" value="Genomic_DNA"/>
</dbReference>
<accession>A0AAW1TN33</accession>
<proteinExistence type="predicted"/>
<keyword evidence="1" id="KW-0539">Nucleus</keyword>
<dbReference type="Gene3D" id="1.10.30.10">
    <property type="entry name" value="High mobility group box domain"/>
    <property type="match status" value="1"/>
</dbReference>
<sequence>MEVTSSPQLTKISDMDLLIEDLIDGGPPSVGSGDIPPGTPNPGSTASTPLTSKKEISQKWSSYRLYSEEYRKQIVQNNPESNFGEISRIVGFKWRSKINEAIKANLLLDEQCASLLSYPNPDMTYDCFWDKCDFQFEELADCLEHLIKNKECQGHVRSYFLNPDSELHCQWRNCLTKNKKNLQPFLNLARWVRHFRDMHINKSNGRVVPSCERKQNFKPSSKSTFFSRSTPSVSQISSPASYTTYLAVHICTTYSTKRLQVENNFMPPWEEVLHANQENDTTRDPEKLQNISTWLGKKVDQQDNVHNALWALRNQLLRDTLGLTENFNS</sequence>